<name>A0A562NP35_9RHOB</name>
<evidence type="ECO:0000313" key="2">
    <source>
        <dbReference type="EMBL" id="TWI33781.1"/>
    </source>
</evidence>
<dbReference type="RefSeq" id="WP_145397958.1">
    <property type="nucleotide sequence ID" value="NZ_VLKU01000006.1"/>
</dbReference>
<dbReference type="EMBL" id="VLKU01000006">
    <property type="protein sequence ID" value="TWI33781.1"/>
    <property type="molecule type" value="Genomic_DNA"/>
</dbReference>
<accession>A0A562NP35</accession>
<proteinExistence type="predicted"/>
<evidence type="ECO:0000313" key="3">
    <source>
        <dbReference type="Proteomes" id="UP000316225"/>
    </source>
</evidence>
<feature type="transmembrane region" description="Helical" evidence="1">
    <location>
        <begin position="12"/>
        <end position="35"/>
    </location>
</feature>
<keyword evidence="1" id="KW-0472">Membrane</keyword>
<keyword evidence="3" id="KW-1185">Reference proteome</keyword>
<organism evidence="2 3">
    <name type="scientific">Paracoccus sulfuroxidans</name>
    <dbReference type="NCBI Taxonomy" id="384678"/>
    <lineage>
        <taxon>Bacteria</taxon>
        <taxon>Pseudomonadati</taxon>
        <taxon>Pseudomonadota</taxon>
        <taxon>Alphaproteobacteria</taxon>
        <taxon>Rhodobacterales</taxon>
        <taxon>Paracoccaceae</taxon>
        <taxon>Paracoccus</taxon>
    </lineage>
</organism>
<dbReference type="Proteomes" id="UP000316225">
    <property type="component" value="Unassembled WGS sequence"/>
</dbReference>
<keyword evidence="1" id="KW-1133">Transmembrane helix</keyword>
<reference evidence="2 3" key="1">
    <citation type="journal article" date="2015" name="Stand. Genomic Sci.">
        <title>Genomic Encyclopedia of Bacterial and Archaeal Type Strains, Phase III: the genomes of soil and plant-associated and newly described type strains.</title>
        <authorList>
            <person name="Whitman W.B."/>
            <person name="Woyke T."/>
            <person name="Klenk H.P."/>
            <person name="Zhou Y."/>
            <person name="Lilburn T.G."/>
            <person name="Beck B.J."/>
            <person name="De Vos P."/>
            <person name="Vandamme P."/>
            <person name="Eisen J.A."/>
            <person name="Garrity G."/>
            <person name="Hugenholtz P."/>
            <person name="Kyrpides N.C."/>
        </authorList>
    </citation>
    <scope>NUCLEOTIDE SEQUENCE [LARGE SCALE GENOMIC DNA]</scope>
    <source>
        <strain evidence="2 3">CGMCC 1.5364</strain>
    </source>
</reference>
<sequence length="132" mass="14190">MALKLPPLRKRRAAGDISLAIVNIVFLLIFFFMLIGQEVVTQGNVRLPRTDQLTGAQIPSNVLVVQSADEWLLGGTPISPELLGSVLGPAGETVYLMLDRDAPAELLLQTLARPELAGYDIRLVSLREGGAG</sequence>
<gene>
    <name evidence="2" type="ORF">IQ24_02145</name>
</gene>
<protein>
    <submittedName>
        <fullName evidence="2">Biopolymer transport protein ExbD</fullName>
    </submittedName>
</protein>
<dbReference type="AlphaFoldDB" id="A0A562NP35"/>
<evidence type="ECO:0000256" key="1">
    <source>
        <dbReference type="SAM" id="Phobius"/>
    </source>
</evidence>
<keyword evidence="1" id="KW-0812">Transmembrane</keyword>
<dbReference type="OrthoDB" id="7860253at2"/>
<comment type="caution">
    <text evidence="2">The sequence shown here is derived from an EMBL/GenBank/DDBJ whole genome shotgun (WGS) entry which is preliminary data.</text>
</comment>